<reference evidence="2 3" key="1">
    <citation type="submission" date="2023-08" db="EMBL/GenBank/DDBJ databases">
        <title>Draft genome sequence of Algoriphagus taiwanensis.</title>
        <authorList>
            <person name="Takatani N."/>
            <person name="Hosokawa M."/>
            <person name="Sawabe T."/>
        </authorList>
    </citation>
    <scope>NUCLEOTIDE SEQUENCE [LARGE SCALE GENOMIC DNA]</scope>
    <source>
        <strain evidence="2 3">JCM 19755</strain>
    </source>
</reference>
<name>A0ABQ6Q8Y8_9BACT</name>
<evidence type="ECO:0000259" key="1">
    <source>
        <dbReference type="PROSITE" id="PS50112"/>
    </source>
</evidence>
<accession>A0ABQ6Q8Y8</accession>
<dbReference type="SMART" id="SM00091">
    <property type="entry name" value="PAS"/>
    <property type="match status" value="2"/>
</dbReference>
<dbReference type="InterPro" id="IPR013656">
    <property type="entry name" value="PAS_4"/>
</dbReference>
<dbReference type="EMBL" id="BTPE01000019">
    <property type="protein sequence ID" value="GMQ35467.1"/>
    <property type="molecule type" value="Genomic_DNA"/>
</dbReference>
<gene>
    <name evidence="2" type="ORF">Ataiwa_37400</name>
</gene>
<evidence type="ECO:0000313" key="3">
    <source>
        <dbReference type="Proteomes" id="UP001307705"/>
    </source>
</evidence>
<dbReference type="SUPFAM" id="SSF47384">
    <property type="entry name" value="Homodimeric domain of signal transducing histidine kinase"/>
    <property type="match status" value="1"/>
</dbReference>
<dbReference type="InterPro" id="IPR000014">
    <property type="entry name" value="PAS"/>
</dbReference>
<dbReference type="Pfam" id="PF08448">
    <property type="entry name" value="PAS_4"/>
    <property type="match status" value="2"/>
</dbReference>
<dbReference type="NCBIfam" id="TIGR00229">
    <property type="entry name" value="sensory_box"/>
    <property type="match status" value="2"/>
</dbReference>
<dbReference type="CDD" id="cd00130">
    <property type="entry name" value="PAS"/>
    <property type="match status" value="1"/>
</dbReference>
<keyword evidence="3" id="KW-1185">Reference proteome</keyword>
<organism evidence="2 3">
    <name type="scientific">Algoriphagus taiwanensis</name>
    <dbReference type="NCBI Taxonomy" id="1445656"/>
    <lineage>
        <taxon>Bacteria</taxon>
        <taxon>Pseudomonadati</taxon>
        <taxon>Bacteroidota</taxon>
        <taxon>Cytophagia</taxon>
        <taxon>Cytophagales</taxon>
        <taxon>Cyclobacteriaceae</taxon>
        <taxon>Algoriphagus</taxon>
    </lineage>
</organism>
<dbReference type="Proteomes" id="UP001307705">
    <property type="component" value="Unassembled WGS sequence"/>
</dbReference>
<evidence type="ECO:0000313" key="2">
    <source>
        <dbReference type="EMBL" id="GMQ35467.1"/>
    </source>
</evidence>
<protein>
    <recommendedName>
        <fullName evidence="1">PAS domain-containing protein</fullName>
    </recommendedName>
</protein>
<dbReference type="SUPFAM" id="SSF55785">
    <property type="entry name" value="PYP-like sensor domain (PAS domain)"/>
    <property type="match status" value="2"/>
</dbReference>
<feature type="domain" description="PAS" evidence="1">
    <location>
        <begin position="4"/>
        <end position="52"/>
    </location>
</feature>
<proteinExistence type="predicted"/>
<dbReference type="PROSITE" id="PS50112">
    <property type="entry name" value="PAS"/>
    <property type="match status" value="1"/>
</dbReference>
<dbReference type="RefSeq" id="WP_338230292.1">
    <property type="nucleotide sequence ID" value="NZ_BTPE01000019.1"/>
</dbReference>
<sequence>MHINPIKFQRLLHTMIQGVVYHDSSGKIIYANPAAERILGLTHDQIFGKTSFDPDWRSIRENGENFPGAEHPVNLALKTAKPIRNVVMGIRPGKSIKTTWIMIDAIPELNENGKKVDQVLVTFSDITTLKELRWQEKEKAGMLKSIMESSSESIWSIDKNMKLRFANTKFIESCYSILGRPIHVGDYVIDFVEPDKKEFWIRNYQKALGGESFESTETYLTESGKKYYRMNLNPIFSGGEIIGASVFAKDVTDLENFFATIQLHNDRFREISWIQSHVIRAPVARLMGVLNLISEESDISLDEIQRLLQIMKSSCKEIDDLIRDVAMKSEDILRRNTEI</sequence>
<dbReference type="Gene3D" id="3.30.450.20">
    <property type="entry name" value="PAS domain"/>
    <property type="match status" value="2"/>
</dbReference>
<dbReference type="InterPro" id="IPR035965">
    <property type="entry name" value="PAS-like_dom_sf"/>
</dbReference>
<dbReference type="InterPro" id="IPR036097">
    <property type="entry name" value="HisK_dim/P_sf"/>
</dbReference>
<comment type="caution">
    <text evidence="2">The sequence shown here is derived from an EMBL/GenBank/DDBJ whole genome shotgun (WGS) entry which is preliminary data.</text>
</comment>